<dbReference type="EMBL" id="LUGG01000032">
    <property type="protein sequence ID" value="OBZ66219.1"/>
    <property type="molecule type" value="Genomic_DNA"/>
</dbReference>
<dbReference type="OrthoDB" id="2756752at2759"/>
<dbReference type="AlphaFoldDB" id="A0A1C7LQP9"/>
<dbReference type="STRING" id="5627.A0A1C7LQP9"/>
<proteinExistence type="predicted"/>
<dbReference type="Proteomes" id="UP000092993">
    <property type="component" value="Unassembled WGS sequence"/>
</dbReference>
<evidence type="ECO:0000313" key="2">
    <source>
        <dbReference type="Proteomes" id="UP000092993"/>
    </source>
</evidence>
<gene>
    <name evidence="1" type="ORF">A0H81_13845</name>
</gene>
<keyword evidence="2" id="KW-1185">Reference proteome</keyword>
<reference evidence="1 2" key="1">
    <citation type="submission" date="2016-03" db="EMBL/GenBank/DDBJ databases">
        <title>Whole genome sequencing of Grifola frondosa 9006-11.</title>
        <authorList>
            <person name="Min B."/>
            <person name="Park H."/>
            <person name="Kim J.-G."/>
            <person name="Cho H."/>
            <person name="Oh Y.-L."/>
            <person name="Kong W.-S."/>
            <person name="Choi I.-G."/>
        </authorList>
    </citation>
    <scope>NUCLEOTIDE SEQUENCE [LARGE SCALE GENOMIC DNA]</scope>
    <source>
        <strain evidence="1 2">9006-11</strain>
    </source>
</reference>
<sequence length="155" mass="17230">MSAAAPSTLVHQHITRLPNGDLVLRDRTTSVSHLFTPAQLLLFAAFDRDVRAGTFDPTTAVIPGGYELFQDLWSADADCAYQFAFYDAADGTHLVAGASIPVDLLVPDGIDMARVRSRYTPRQEDILYRVRFLRLRSGSSVSKSSKQRKERNASW</sequence>
<evidence type="ECO:0000313" key="1">
    <source>
        <dbReference type="EMBL" id="OBZ66219.1"/>
    </source>
</evidence>
<organism evidence="1 2">
    <name type="scientific">Grifola frondosa</name>
    <name type="common">Maitake</name>
    <name type="synonym">Polyporus frondosus</name>
    <dbReference type="NCBI Taxonomy" id="5627"/>
    <lineage>
        <taxon>Eukaryota</taxon>
        <taxon>Fungi</taxon>
        <taxon>Dikarya</taxon>
        <taxon>Basidiomycota</taxon>
        <taxon>Agaricomycotina</taxon>
        <taxon>Agaricomycetes</taxon>
        <taxon>Polyporales</taxon>
        <taxon>Grifolaceae</taxon>
        <taxon>Grifola</taxon>
    </lineage>
</organism>
<accession>A0A1C7LQP9</accession>
<name>A0A1C7LQP9_GRIFR</name>
<comment type="caution">
    <text evidence="1">The sequence shown here is derived from an EMBL/GenBank/DDBJ whole genome shotgun (WGS) entry which is preliminary data.</text>
</comment>
<protein>
    <submittedName>
        <fullName evidence="1">Uncharacterized protein</fullName>
    </submittedName>
</protein>